<dbReference type="VEuPathDB" id="ToxoDB:TGPRC2_275490A"/>
<keyword evidence="3" id="KW-1133">Transmembrane helix</keyword>
<feature type="region of interest" description="Disordered" evidence="2">
    <location>
        <begin position="685"/>
        <end position="783"/>
    </location>
</feature>
<feature type="compositionally biased region" description="Basic and acidic residues" evidence="2">
    <location>
        <begin position="902"/>
        <end position="913"/>
    </location>
</feature>
<dbReference type="OrthoDB" id="3098at2759"/>
<organism evidence="4 5">
    <name type="scientific">Toxoplasma gondii TgCatPRC2</name>
    <dbReference type="NCBI Taxonomy" id="1130821"/>
    <lineage>
        <taxon>Eukaryota</taxon>
        <taxon>Sar</taxon>
        <taxon>Alveolata</taxon>
        <taxon>Apicomplexa</taxon>
        <taxon>Conoidasida</taxon>
        <taxon>Coccidia</taxon>
        <taxon>Eucoccidiorida</taxon>
        <taxon>Eimeriorina</taxon>
        <taxon>Sarcocystidae</taxon>
        <taxon>Toxoplasma</taxon>
    </lineage>
</organism>
<evidence type="ECO:0000313" key="4">
    <source>
        <dbReference type="EMBL" id="KYK63044.1"/>
    </source>
</evidence>
<comment type="caution">
    <text evidence="4">The sequence shown here is derived from an EMBL/GenBank/DDBJ whole genome shotgun (WGS) entry which is preliminary data.</text>
</comment>
<dbReference type="Proteomes" id="UP000075225">
    <property type="component" value="Unassembled WGS sequence"/>
</dbReference>
<feature type="compositionally biased region" description="Polar residues" evidence="2">
    <location>
        <begin position="728"/>
        <end position="742"/>
    </location>
</feature>
<feature type="compositionally biased region" description="Basic and acidic residues" evidence="2">
    <location>
        <begin position="685"/>
        <end position="697"/>
    </location>
</feature>
<evidence type="ECO:0000313" key="5">
    <source>
        <dbReference type="Proteomes" id="UP000075225"/>
    </source>
</evidence>
<keyword evidence="3" id="KW-0472">Membrane</keyword>
<reference evidence="5" key="1">
    <citation type="submission" date="2016-03" db="EMBL/GenBank/DDBJ databases">
        <authorList>
            <person name="Sibley D."/>
            <person name="Venepally P."/>
            <person name="Karamycheva S."/>
            <person name="Hadjithomas M."/>
            <person name="Khan A."/>
            <person name="Brunk B."/>
            <person name="Roos D."/>
            <person name="Caler E."/>
            <person name="Lorenzi H."/>
        </authorList>
    </citation>
    <scope>NUCLEOTIDE SEQUENCE [LARGE SCALE GENOMIC DNA]</scope>
    <source>
        <strain evidence="5">TgCatPRC2</strain>
    </source>
</reference>
<gene>
    <name evidence="4" type="ORF">TGPRC2_275490A</name>
</gene>
<name>A0A151H130_TOXGO</name>
<feature type="region of interest" description="Disordered" evidence="2">
    <location>
        <begin position="1390"/>
        <end position="1420"/>
    </location>
</feature>
<accession>A0A151H130</accession>
<feature type="non-terminal residue" evidence="4">
    <location>
        <position position="1420"/>
    </location>
</feature>
<feature type="coiled-coil region" evidence="1">
    <location>
        <begin position="502"/>
        <end position="529"/>
    </location>
</feature>
<evidence type="ECO:0000256" key="1">
    <source>
        <dbReference type="SAM" id="Coils"/>
    </source>
</evidence>
<keyword evidence="1" id="KW-0175">Coiled coil</keyword>
<feature type="region of interest" description="Disordered" evidence="2">
    <location>
        <begin position="97"/>
        <end position="169"/>
    </location>
</feature>
<feature type="compositionally biased region" description="Polar residues" evidence="2">
    <location>
        <begin position="97"/>
        <end position="107"/>
    </location>
</feature>
<keyword evidence="3 4" id="KW-0812">Transmembrane</keyword>
<dbReference type="GO" id="GO:0017056">
    <property type="term" value="F:structural constituent of nuclear pore"/>
    <property type="evidence" value="ECO:0007669"/>
    <property type="project" value="InterPro"/>
</dbReference>
<sequence length="1420" mass="153228">MVDFLVPGLIPACAPAAPGPSSCSSSSSSSSSSSHLSKDLSTSSNPSSSSSSVPSRLTAGASEPPPTSAAVFDDGASDIAVLRQYIDLFEKTSSFALDSESGQSPVSNPGGCRLIPRERPAASLRPSSDPRGPAPEGEESGDQATGNRTGAQGAVAGAGSAGDKEADPAASELHSMLGFRLRSTLQLLLLLKQTEVLGMRLYRILCEQRRRKERLRRQGKTSSQDGDSHEMIDEGGEEALVVSGVVDAWTRTSELSEGQALRWIFARYRSVRVLVALEAWLQWEARHLAGLCGASASSPVSLEGSFSGAAVTGFRNSAERHMQSARIPGKKAPNASDLPSCPTASAAPSLFYHADWPYVLPGASHAWRAASCRRGAEAQLCESPPSSGSRSSFSHSAPLISEVDRRETRAFFAGVWQLLRMGKLLEAEKQAVERGAAWLVEVIRGDEPWMEPYVYDDVDLSLQVEDVFTDHEIRLLSDASPILKACLWPSGYSLQHVALAAREEGKEELRGLQESLKNAELEKKTEKNAELCSTGAFALKNAGIAAALDKKQMGWYGEGKKGRSLLVHVCQRILAKQQDPTVSLSVSSSAPLSARISPRCTFDFAAAAGKGAVGVLAGLGVGEKVETQKGGFGMESFEQAIYGYLSGSLEAMEHVSTGWADCLFALVRAVKASLIDGTLRCMRSHEPHGRFAGEPRRGGFLPPVPRRKNGKCCSASPAASAGEVNRVPSASFSSRTEGSVSASPRKKRRTLQEHGSSLNDFSASRGGVSPQSSPRSDLPDGYLSVCAVGKGEEADEEGAGTLRRRKSLYDPLRILLTDFLRPQSAAFEDDAEVAGQERKGAPDGEAVETPEEESGEKTCCCGRAWIGEEAEWREASPALPPGDEGLGVDEGGDALDCVVEEAREGGEGGRNERIDEESSSFSGEERCAKQVDEGVLALLFNIMNDLPLFLRRFVPSAHSREQIVTEGADELRLLQLFLVFLFLQNSSSPPTGAAGQERTGEAEETAAKDEREERSLYAKSVKKLLRKTFRHGPRLVLPRKSRVEGAETEAVDLVTVSCSPSLSFQEFTAFFVVLQGDLKQPFLAFPSSLSSPAAQLSLSLPVRSPLSPPRGLRECDGEEDAQDAEGLSVRDADFLVGGFIAHVFQQLPVCDVLLHVKIVELLRYVSSERRVKLLGDWLWRRFAARYWESREGRELLEECVSWIATNFPQDVLRVALRCAERSWHCSRPLVVSGRGMRVGRGDRDADSEGGEDESNGPGDCAFSEGRDEEETDAQDERLIFDERREETAVERLQFSVFLVLSVFSLYYVNRKFQSHADQPLALLLKDSAATSSLLPLSSVSSASPPPSRWLLLLGLYCLGVIAHLGLLGLCLDFRGLVRLTRSLLRQNAGRGPVAETSEGLGERGAPKASLEPNAPEGAAR</sequence>
<dbReference type="Pfam" id="PF04121">
    <property type="entry name" value="Nup84_Nup100"/>
    <property type="match status" value="1"/>
</dbReference>
<feature type="compositionally biased region" description="Acidic residues" evidence="2">
    <location>
        <begin position="845"/>
        <end position="854"/>
    </location>
</feature>
<dbReference type="Gene3D" id="1.10.3450.20">
    <property type="match status" value="1"/>
</dbReference>
<dbReference type="GO" id="GO:0005643">
    <property type="term" value="C:nuclear pore"/>
    <property type="evidence" value="ECO:0007669"/>
    <property type="project" value="InterPro"/>
</dbReference>
<feature type="region of interest" description="Disordered" evidence="2">
    <location>
        <begin position="902"/>
        <end position="926"/>
    </location>
</feature>
<feature type="compositionally biased region" description="Low complexity" evidence="2">
    <location>
        <begin position="21"/>
        <end position="55"/>
    </location>
</feature>
<feature type="compositionally biased region" description="Polar residues" evidence="2">
    <location>
        <begin position="753"/>
        <end position="762"/>
    </location>
</feature>
<feature type="region of interest" description="Disordered" evidence="2">
    <location>
        <begin position="1236"/>
        <end position="1275"/>
    </location>
</feature>
<protein>
    <submittedName>
        <fullName evidence="4">Putative transmembrane protein</fullName>
    </submittedName>
</protein>
<dbReference type="InterPro" id="IPR007252">
    <property type="entry name" value="Nup84/Nup107"/>
</dbReference>
<evidence type="ECO:0000256" key="2">
    <source>
        <dbReference type="SAM" id="MobiDB-lite"/>
    </source>
</evidence>
<feature type="transmembrane region" description="Helical" evidence="3">
    <location>
        <begin position="1349"/>
        <end position="1371"/>
    </location>
</feature>
<evidence type="ECO:0000256" key="3">
    <source>
        <dbReference type="SAM" id="Phobius"/>
    </source>
</evidence>
<feature type="region of interest" description="Disordered" evidence="2">
    <location>
        <begin position="213"/>
        <end position="233"/>
    </location>
</feature>
<proteinExistence type="predicted"/>
<feature type="region of interest" description="Disordered" evidence="2">
    <location>
        <begin position="989"/>
        <end position="1012"/>
    </location>
</feature>
<feature type="compositionally biased region" description="Basic and acidic residues" evidence="2">
    <location>
        <begin position="998"/>
        <end position="1012"/>
    </location>
</feature>
<feature type="region of interest" description="Disordered" evidence="2">
    <location>
        <begin position="15"/>
        <end position="72"/>
    </location>
</feature>
<feature type="region of interest" description="Disordered" evidence="2">
    <location>
        <begin position="828"/>
        <end position="859"/>
    </location>
</feature>
<dbReference type="EMBL" id="AHZP02002786">
    <property type="protein sequence ID" value="KYK63044.1"/>
    <property type="molecule type" value="Genomic_DNA"/>
</dbReference>